<name>A0A9D4V856_ADICA</name>
<comment type="caution">
    <text evidence="3">The sequence shown here is derived from an EMBL/GenBank/DDBJ whole genome shotgun (WGS) entry which is preliminary data.</text>
</comment>
<keyword evidence="4" id="KW-1185">Reference proteome</keyword>
<dbReference type="Proteomes" id="UP000886520">
    <property type="component" value="Chromosome 4"/>
</dbReference>
<reference evidence="3" key="1">
    <citation type="submission" date="2021-01" db="EMBL/GenBank/DDBJ databases">
        <title>Adiantum capillus-veneris genome.</title>
        <authorList>
            <person name="Fang Y."/>
            <person name="Liao Q."/>
        </authorList>
    </citation>
    <scope>NUCLEOTIDE SEQUENCE</scope>
    <source>
        <strain evidence="3">H3</strain>
        <tissue evidence="3">Leaf</tissue>
    </source>
</reference>
<evidence type="ECO:0000256" key="1">
    <source>
        <dbReference type="SAM" id="Coils"/>
    </source>
</evidence>
<gene>
    <name evidence="3" type="ORF">GOP47_0004586</name>
</gene>
<sequence>MIGGRKLERVQREKRNPQEQKEAERQAELEKVRLGKRRLMIAKSAIRSKEDLKKQLIELQSQQQEQPRHDLEIEGLAVMSIMDENEDLQKKVKELEATDAKKEAELQTLRDEHQRMVAQITALQAAANQPPRQVKVHTTEGATDSTNLADLYGGEEDSEEIPEVQGAQQINVAQAGHVEQAEQAGNVDQAGPSNMFDDDDSLTSYEEQKLSNQVQKEVDKMWKNAMKRERELLNCSFQSKQDSSRIKSGMDITNAAICPSTV</sequence>
<evidence type="ECO:0000313" key="3">
    <source>
        <dbReference type="EMBL" id="KAI5081403.1"/>
    </source>
</evidence>
<feature type="coiled-coil region" evidence="1">
    <location>
        <begin position="42"/>
        <end position="126"/>
    </location>
</feature>
<feature type="region of interest" description="Disordered" evidence="2">
    <location>
        <begin position="1"/>
        <end position="27"/>
    </location>
</feature>
<keyword evidence="1" id="KW-0175">Coiled coil</keyword>
<proteinExistence type="predicted"/>
<evidence type="ECO:0000313" key="4">
    <source>
        <dbReference type="Proteomes" id="UP000886520"/>
    </source>
</evidence>
<dbReference type="AlphaFoldDB" id="A0A9D4V856"/>
<organism evidence="3 4">
    <name type="scientific">Adiantum capillus-veneris</name>
    <name type="common">Maidenhair fern</name>
    <dbReference type="NCBI Taxonomy" id="13818"/>
    <lineage>
        <taxon>Eukaryota</taxon>
        <taxon>Viridiplantae</taxon>
        <taxon>Streptophyta</taxon>
        <taxon>Embryophyta</taxon>
        <taxon>Tracheophyta</taxon>
        <taxon>Polypodiopsida</taxon>
        <taxon>Polypodiidae</taxon>
        <taxon>Polypodiales</taxon>
        <taxon>Pteridineae</taxon>
        <taxon>Pteridaceae</taxon>
        <taxon>Vittarioideae</taxon>
        <taxon>Adiantum</taxon>
    </lineage>
</organism>
<feature type="compositionally biased region" description="Polar residues" evidence="2">
    <location>
        <begin position="202"/>
        <end position="215"/>
    </location>
</feature>
<accession>A0A9D4V856</accession>
<protein>
    <submittedName>
        <fullName evidence="3">Uncharacterized protein</fullName>
    </submittedName>
</protein>
<feature type="region of interest" description="Disordered" evidence="2">
    <location>
        <begin position="176"/>
        <end position="215"/>
    </location>
</feature>
<dbReference type="EMBL" id="JABFUD020000004">
    <property type="protein sequence ID" value="KAI5081403.1"/>
    <property type="molecule type" value="Genomic_DNA"/>
</dbReference>
<evidence type="ECO:0000256" key="2">
    <source>
        <dbReference type="SAM" id="MobiDB-lite"/>
    </source>
</evidence>